<dbReference type="InterPro" id="IPR009003">
    <property type="entry name" value="Peptidase_S1_PA"/>
</dbReference>
<keyword evidence="1" id="KW-0472">Membrane</keyword>
<protein>
    <submittedName>
        <fullName evidence="3">SpoIVB peptidase. Serine peptidase. MEROPS family S55</fullName>
    </submittedName>
</protein>
<dbReference type="Pfam" id="PF05580">
    <property type="entry name" value="Peptidase_S55"/>
    <property type="match status" value="1"/>
</dbReference>
<dbReference type="InterPro" id="IPR014219">
    <property type="entry name" value="SpoIVB"/>
</dbReference>
<name>A0A1H5V862_9CLOT</name>
<keyword evidence="1" id="KW-0812">Transmembrane</keyword>
<dbReference type="AlphaFoldDB" id="A0A1H5V862"/>
<dbReference type="PROSITE" id="PS51494">
    <property type="entry name" value="SPOIVB"/>
    <property type="match status" value="1"/>
</dbReference>
<dbReference type="SMART" id="SM00228">
    <property type="entry name" value="PDZ"/>
    <property type="match status" value="1"/>
</dbReference>
<dbReference type="InterPro" id="IPR041489">
    <property type="entry name" value="PDZ_6"/>
</dbReference>
<dbReference type="RefSeq" id="WP_103896087.1">
    <property type="nucleotide sequence ID" value="NZ_FNUK01000012.1"/>
</dbReference>
<evidence type="ECO:0000313" key="4">
    <source>
        <dbReference type="Proteomes" id="UP000242850"/>
    </source>
</evidence>
<dbReference type="OrthoDB" id="9765242at2"/>
<dbReference type="Gene3D" id="2.30.42.10">
    <property type="match status" value="1"/>
</dbReference>
<sequence length="403" mass="45099">MKWKFKRKAVNYIYISVFLFLTTLSQILFLPSNINANEKDINTSSFIRNFVKNEFLYKVEKKIESQKVDLNIKLLGLIPVKKMTVNVVPEIKLIPGGKPIGVKIQSDGLIVVGFSDIEVDEGYKQSPAAIGGVEIGDIILEAQDKKLENVYDMLDIVKSSNGKEIKIKLKRKENIKVIYLKPIKNKNNEYKIGLWIRDSTSGIGTLTYYDPKNNNFGALGHPINDVDTGILFPIRSGKIFDASIVGIEQGQRGRPGELKGIFLNDSAIGEIEKNTLCGIYGKLLKVYNNDIYKKPIPIAYQYEVKEGPAKILTTVDGTNVKEYDIVIEKVIQQTKPSSKSMIIRITDKELLKKAGGIVQGMSGSPIIQNGKIVGAVTHVFVNKPDMGYGIYIEWMLKQQGYDM</sequence>
<dbReference type="InterPro" id="IPR036034">
    <property type="entry name" value="PDZ_sf"/>
</dbReference>
<dbReference type="Proteomes" id="UP000242850">
    <property type="component" value="Unassembled WGS sequence"/>
</dbReference>
<feature type="transmembrane region" description="Helical" evidence="1">
    <location>
        <begin position="12"/>
        <end position="30"/>
    </location>
</feature>
<dbReference type="SUPFAM" id="SSF50156">
    <property type="entry name" value="PDZ domain-like"/>
    <property type="match status" value="1"/>
</dbReference>
<dbReference type="InterPro" id="IPR008763">
    <property type="entry name" value="Peptidase_S55"/>
</dbReference>
<dbReference type="NCBIfam" id="TIGR02860">
    <property type="entry name" value="spore_IV_B"/>
    <property type="match status" value="1"/>
</dbReference>
<proteinExistence type="predicted"/>
<gene>
    <name evidence="3" type="ORF">SAMN05660865_01122</name>
</gene>
<dbReference type="Pfam" id="PF17820">
    <property type="entry name" value="PDZ_6"/>
    <property type="match status" value="1"/>
</dbReference>
<reference evidence="4" key="1">
    <citation type="submission" date="2016-10" db="EMBL/GenBank/DDBJ databases">
        <authorList>
            <person name="Varghese N."/>
            <person name="Submissions S."/>
        </authorList>
    </citation>
    <scope>NUCLEOTIDE SEQUENCE [LARGE SCALE GENOMIC DNA]</scope>
    <source>
        <strain evidence="4">DSM 5463</strain>
    </source>
</reference>
<organism evidence="3 4">
    <name type="scientific">Caloramator fervidus</name>
    <dbReference type="NCBI Taxonomy" id="29344"/>
    <lineage>
        <taxon>Bacteria</taxon>
        <taxon>Bacillati</taxon>
        <taxon>Bacillota</taxon>
        <taxon>Clostridia</taxon>
        <taxon>Eubacteriales</taxon>
        <taxon>Clostridiaceae</taxon>
        <taxon>Caloramator</taxon>
    </lineage>
</organism>
<dbReference type="EMBL" id="FNUK01000012">
    <property type="protein sequence ID" value="SEF82637.1"/>
    <property type="molecule type" value="Genomic_DNA"/>
</dbReference>
<dbReference type="SUPFAM" id="SSF50494">
    <property type="entry name" value="Trypsin-like serine proteases"/>
    <property type="match status" value="1"/>
</dbReference>
<feature type="domain" description="Peptidase S55" evidence="2">
    <location>
        <begin position="174"/>
        <end position="403"/>
    </location>
</feature>
<evidence type="ECO:0000313" key="3">
    <source>
        <dbReference type="EMBL" id="SEF82637.1"/>
    </source>
</evidence>
<keyword evidence="1" id="KW-1133">Transmembrane helix</keyword>
<dbReference type="InterPro" id="IPR001478">
    <property type="entry name" value="PDZ"/>
</dbReference>
<evidence type="ECO:0000259" key="2">
    <source>
        <dbReference type="PROSITE" id="PS51494"/>
    </source>
</evidence>
<evidence type="ECO:0000256" key="1">
    <source>
        <dbReference type="SAM" id="Phobius"/>
    </source>
</evidence>
<keyword evidence="4" id="KW-1185">Reference proteome</keyword>
<accession>A0A1H5V862</accession>